<feature type="region of interest" description="Disordered" evidence="15">
    <location>
        <begin position="88"/>
        <end position="109"/>
    </location>
</feature>
<organism evidence="16 17">
    <name type="scientific">Triticum turgidum subsp. durum</name>
    <name type="common">Durum wheat</name>
    <name type="synonym">Triticum durum</name>
    <dbReference type="NCBI Taxonomy" id="4567"/>
    <lineage>
        <taxon>Eukaryota</taxon>
        <taxon>Viridiplantae</taxon>
        <taxon>Streptophyta</taxon>
        <taxon>Embryophyta</taxon>
        <taxon>Tracheophyta</taxon>
        <taxon>Spermatophyta</taxon>
        <taxon>Magnoliopsida</taxon>
        <taxon>Liliopsida</taxon>
        <taxon>Poales</taxon>
        <taxon>Poaceae</taxon>
        <taxon>BOP clade</taxon>
        <taxon>Pooideae</taxon>
        <taxon>Triticodae</taxon>
        <taxon>Triticeae</taxon>
        <taxon>Triticinae</taxon>
        <taxon>Triticum</taxon>
    </lineage>
</organism>
<dbReference type="Gene3D" id="3.90.460.10">
    <property type="entry name" value="Ferredoxin thioredoxin reductase catalytic beta subunit"/>
    <property type="match status" value="1"/>
</dbReference>
<comment type="catalytic activity">
    <reaction evidence="14">
        <text>[thioredoxin]-disulfide + 2 reduced [2Fe-2S]-[ferredoxin] + 2 H(+) = [thioredoxin]-dithiol + 2 oxidized [2Fe-2S]-[ferredoxin]</text>
        <dbReference type="Rhea" id="RHEA:42336"/>
        <dbReference type="Rhea" id="RHEA-COMP:10000"/>
        <dbReference type="Rhea" id="RHEA-COMP:10001"/>
        <dbReference type="Rhea" id="RHEA-COMP:10698"/>
        <dbReference type="Rhea" id="RHEA-COMP:10700"/>
        <dbReference type="ChEBI" id="CHEBI:15378"/>
        <dbReference type="ChEBI" id="CHEBI:29950"/>
        <dbReference type="ChEBI" id="CHEBI:33737"/>
        <dbReference type="ChEBI" id="CHEBI:33738"/>
        <dbReference type="ChEBI" id="CHEBI:50058"/>
        <dbReference type="EC" id="1.8.7.2"/>
    </reaction>
</comment>
<evidence type="ECO:0000256" key="6">
    <source>
        <dbReference type="ARBA" id="ARBA00022485"/>
    </source>
</evidence>
<comment type="function">
    <text evidence="2">Catalytic subunit of the ferredoxin-thioredoxin reductase (FTR), which catalyzes the two-electron reduction of thioredoxins by the electrons provided by reduced ferredoxin.</text>
</comment>
<sequence>MMTSTLRRHKGSGEGLADHKDRLGAPLCPRRHYDDEAAEAAQRFWNCLCVLMQERCSQMLLTTRCKWVPVCCKVNLRWQQTASSWASLTSSSSRQHQGPHTQIEVDTVA</sequence>
<keyword evidence="10" id="KW-0411">Iron-sulfur</keyword>
<dbReference type="InterPro" id="IPR036644">
    <property type="entry name" value="FTR_bsu_sf"/>
</dbReference>
<dbReference type="GO" id="GO:0016730">
    <property type="term" value="F:oxidoreductase activity, acting on iron-sulfur proteins as donors"/>
    <property type="evidence" value="ECO:0007669"/>
    <property type="project" value="InterPro"/>
</dbReference>
<dbReference type="Proteomes" id="UP000324705">
    <property type="component" value="Chromosome 3B"/>
</dbReference>
<evidence type="ECO:0000256" key="1">
    <source>
        <dbReference type="ARBA" id="ARBA00001966"/>
    </source>
</evidence>
<comment type="cofactor">
    <cofactor evidence="1">
        <name>[4Fe-4S] cluster</name>
        <dbReference type="ChEBI" id="CHEBI:49883"/>
    </cofactor>
</comment>
<dbReference type="EC" id="1.8.7.2" evidence="4"/>
<dbReference type="PANTHER" id="PTHR35113:SF1">
    <property type="entry name" value="FERREDOXIN-THIOREDOXIN REDUCTASE CATALYTIC CHAIN, CHLOROPLASTIC"/>
    <property type="match status" value="1"/>
</dbReference>
<evidence type="ECO:0000256" key="4">
    <source>
        <dbReference type="ARBA" id="ARBA00012358"/>
    </source>
</evidence>
<evidence type="ECO:0000256" key="5">
    <source>
        <dbReference type="ARBA" id="ARBA00018993"/>
    </source>
</evidence>
<feature type="compositionally biased region" description="Basic residues" evidence="15">
    <location>
        <begin position="1"/>
        <end position="10"/>
    </location>
</feature>
<dbReference type="PANTHER" id="PTHR35113">
    <property type="entry name" value="FERREDOXIN-THIOREDOXIN REDUCTASE CATALYTIC CHAIN, CHLOROPLASTIC"/>
    <property type="match status" value="1"/>
</dbReference>
<dbReference type="SUPFAM" id="SSF57662">
    <property type="entry name" value="Ferredoxin thioredoxin reductase (FTR), catalytic beta chain"/>
    <property type="match status" value="1"/>
</dbReference>
<evidence type="ECO:0000256" key="9">
    <source>
        <dbReference type="ARBA" id="ARBA00023004"/>
    </source>
</evidence>
<keyword evidence="9" id="KW-0408">Iron</keyword>
<dbReference type="AlphaFoldDB" id="A0A9R1Q8D1"/>
<evidence type="ECO:0000256" key="10">
    <source>
        <dbReference type="ARBA" id="ARBA00023014"/>
    </source>
</evidence>
<dbReference type="Pfam" id="PF02943">
    <property type="entry name" value="FeThRed_B"/>
    <property type="match status" value="1"/>
</dbReference>
<evidence type="ECO:0000256" key="7">
    <source>
        <dbReference type="ARBA" id="ARBA00022723"/>
    </source>
</evidence>
<dbReference type="InterPro" id="IPR004209">
    <property type="entry name" value="FTR_bsu"/>
</dbReference>
<protein>
    <recommendedName>
        <fullName evidence="5">Ferredoxin-thioredoxin reductase catalytic chain, chloroplastic</fullName>
        <ecNumber evidence="4">1.8.7.2</ecNumber>
    </recommendedName>
    <alternativeName>
        <fullName evidence="13">Ferredoxin-thioredoxin reductase subunit B</fullName>
    </alternativeName>
</protein>
<evidence type="ECO:0000256" key="13">
    <source>
        <dbReference type="ARBA" id="ARBA00030295"/>
    </source>
</evidence>
<evidence type="ECO:0000313" key="16">
    <source>
        <dbReference type="EMBL" id="VAH72794.1"/>
    </source>
</evidence>
<evidence type="ECO:0000256" key="8">
    <source>
        <dbReference type="ARBA" id="ARBA00023002"/>
    </source>
</evidence>
<comment type="similarity">
    <text evidence="3">Belongs to the ferredoxin thioredoxin reductase beta subunit family.</text>
</comment>
<dbReference type="Gramene" id="TRITD3Bv1G028560.1">
    <property type="protein sequence ID" value="TRITD3Bv1G028560.1"/>
    <property type="gene ID" value="TRITD3Bv1G028560"/>
</dbReference>
<reference evidence="16 17" key="1">
    <citation type="submission" date="2017-09" db="EMBL/GenBank/DDBJ databases">
        <authorList>
            <consortium name="International Durum Wheat Genome Sequencing Consortium (IDWGSC)"/>
            <person name="Milanesi L."/>
        </authorList>
    </citation>
    <scope>NUCLEOTIDE SEQUENCE [LARGE SCALE GENOMIC DNA]</scope>
    <source>
        <strain evidence="17">cv. Svevo</strain>
    </source>
</reference>
<gene>
    <name evidence="16" type="ORF">TRITD_3Bv1G028560</name>
</gene>
<evidence type="ECO:0000256" key="12">
    <source>
        <dbReference type="ARBA" id="ARBA00026011"/>
    </source>
</evidence>
<evidence type="ECO:0000256" key="2">
    <source>
        <dbReference type="ARBA" id="ARBA00003945"/>
    </source>
</evidence>
<evidence type="ECO:0000256" key="11">
    <source>
        <dbReference type="ARBA" id="ARBA00023157"/>
    </source>
</evidence>
<evidence type="ECO:0000313" key="17">
    <source>
        <dbReference type="Proteomes" id="UP000324705"/>
    </source>
</evidence>
<evidence type="ECO:0000256" key="3">
    <source>
        <dbReference type="ARBA" id="ARBA00007941"/>
    </source>
</evidence>
<keyword evidence="11" id="KW-1015">Disulfide bond</keyword>
<accession>A0A9R1Q8D1</accession>
<evidence type="ECO:0000256" key="14">
    <source>
        <dbReference type="ARBA" id="ARBA00048150"/>
    </source>
</evidence>
<dbReference type="GO" id="GO:0046872">
    <property type="term" value="F:metal ion binding"/>
    <property type="evidence" value="ECO:0007669"/>
    <property type="project" value="UniProtKB-KW"/>
</dbReference>
<dbReference type="GO" id="GO:0051539">
    <property type="term" value="F:4 iron, 4 sulfur cluster binding"/>
    <property type="evidence" value="ECO:0007669"/>
    <property type="project" value="UniProtKB-KW"/>
</dbReference>
<keyword evidence="7" id="KW-0479">Metal-binding</keyword>
<keyword evidence="17" id="KW-1185">Reference proteome</keyword>
<name>A0A9R1Q8D1_TRITD</name>
<keyword evidence="8" id="KW-0560">Oxidoreductase</keyword>
<comment type="subunit">
    <text evidence="12">Heterodimer of subunit A (variable subunit) and subunit B (catalytic subunit). Heterodimeric FTR forms a complex with ferredoxin and thioredoxin.</text>
</comment>
<dbReference type="GO" id="GO:0103012">
    <property type="term" value="F:ferredoxin-thioredoxin reductase activity"/>
    <property type="evidence" value="ECO:0007669"/>
    <property type="project" value="UniProtKB-EC"/>
</dbReference>
<keyword evidence="6" id="KW-0004">4Fe-4S</keyword>
<dbReference type="EMBL" id="LT934116">
    <property type="protein sequence ID" value="VAH72794.1"/>
    <property type="molecule type" value="Genomic_DNA"/>
</dbReference>
<evidence type="ECO:0000256" key="15">
    <source>
        <dbReference type="SAM" id="MobiDB-lite"/>
    </source>
</evidence>
<feature type="region of interest" description="Disordered" evidence="15">
    <location>
        <begin position="1"/>
        <end position="24"/>
    </location>
</feature>
<proteinExistence type="inferred from homology"/>